<dbReference type="SUPFAM" id="SSF53720">
    <property type="entry name" value="ALDH-like"/>
    <property type="match status" value="1"/>
</dbReference>
<dbReference type="InterPro" id="IPR015590">
    <property type="entry name" value="Aldehyde_DH_dom"/>
</dbReference>
<evidence type="ECO:0000313" key="3">
    <source>
        <dbReference type="EMBL" id="MBK0379646.1"/>
    </source>
</evidence>
<dbReference type="Proteomes" id="UP000613193">
    <property type="component" value="Unassembled WGS sequence"/>
</dbReference>
<dbReference type="InterPro" id="IPR044151">
    <property type="entry name" value="ALDH_KGSADH"/>
</dbReference>
<evidence type="ECO:0000256" key="1">
    <source>
        <dbReference type="ARBA" id="ARBA00023002"/>
    </source>
</evidence>
<dbReference type="Gene3D" id="3.40.309.10">
    <property type="entry name" value="Aldehyde Dehydrogenase, Chain A, domain 2"/>
    <property type="match status" value="1"/>
</dbReference>
<protein>
    <submittedName>
        <fullName evidence="3">Aldehyde dehydrogenase (NADP(+))</fullName>
    </submittedName>
</protein>
<evidence type="ECO:0000313" key="4">
    <source>
        <dbReference type="Proteomes" id="UP000613193"/>
    </source>
</evidence>
<dbReference type="InterPro" id="IPR016162">
    <property type="entry name" value="Ald_DH_N"/>
</dbReference>
<dbReference type="PANTHER" id="PTHR43353:SF3">
    <property type="entry name" value="ALDEHYDE DEHYDROGENASE-RELATED"/>
    <property type="match status" value="1"/>
</dbReference>
<sequence length="526" mass="55798">MTGQNLTGYTYQPATTKPFTAINPVTGKQLEGDFYPANHAHVNHAVQLATQAFPVYKNIAKDKKAAFLRAIATEIEALGDVLIERASAESGLPLGRIKGELGRTCGQLRLFADVVAEGSWVEAVIDSPLPNREPMPRPGLCKMLVALGPVVVFGASNFPLAFSVAGGDTASALAAGCPVIVKAHPAHPGTGALVAEAIRKAAEQTQMPDGVFSLLFDDGFSVGEALVKHENIKAVTFTGSFKGGMAIYQLAQQRREPIPVFAEMGSINPVVLLPGILQNKAEDIAAQYAGSITLGAGQFCTNPGLLLGVASPELARFEMALAKAISAVPPSTMLTPGIYQNFKHLSAELLQQKGIEVIGTGAEPESDGDNQAGALVAKVKAVDFIANPALSQEVFGPYSLLVVADTVEQLKQLIDVLDGQLTVTIMGETDELSDHKELIEKAGNKAGRIILNGVPTGVEVCAAMQHGGPFPATTDSRFTSVGTSAIRRFVRPVSWQGWGQDFLPDELKDGNPLNIWRMVDQQWTKD</sequence>
<dbReference type="CDD" id="cd07129">
    <property type="entry name" value="ALDH_KGSADH"/>
    <property type="match status" value="1"/>
</dbReference>
<dbReference type="RefSeq" id="WP_200066198.1">
    <property type="nucleotide sequence ID" value="NZ_JAEHFW010000002.1"/>
</dbReference>
<comment type="caution">
    <text evidence="3">The sequence shown here is derived from an EMBL/GenBank/DDBJ whole genome shotgun (WGS) entry which is preliminary data.</text>
</comment>
<organism evidence="3 4">
    <name type="scientific">Mucilaginibacter segetis</name>
    <dbReference type="NCBI Taxonomy" id="2793071"/>
    <lineage>
        <taxon>Bacteria</taxon>
        <taxon>Pseudomonadati</taxon>
        <taxon>Bacteroidota</taxon>
        <taxon>Sphingobacteriia</taxon>
        <taxon>Sphingobacteriales</taxon>
        <taxon>Sphingobacteriaceae</taxon>
        <taxon>Mucilaginibacter</taxon>
    </lineage>
</organism>
<gene>
    <name evidence="3" type="ORF">I5M19_10025</name>
</gene>
<dbReference type="EMBL" id="JAEHFW010000002">
    <property type="protein sequence ID" value="MBK0379646.1"/>
    <property type="molecule type" value="Genomic_DNA"/>
</dbReference>
<evidence type="ECO:0000259" key="2">
    <source>
        <dbReference type="Pfam" id="PF00171"/>
    </source>
</evidence>
<dbReference type="Gene3D" id="3.40.605.10">
    <property type="entry name" value="Aldehyde Dehydrogenase, Chain A, domain 1"/>
    <property type="match status" value="1"/>
</dbReference>
<keyword evidence="4" id="KW-1185">Reference proteome</keyword>
<proteinExistence type="predicted"/>
<accession>A0A934PV29</accession>
<dbReference type="PANTHER" id="PTHR43353">
    <property type="entry name" value="SUCCINATE-SEMIALDEHYDE DEHYDROGENASE, MITOCHONDRIAL"/>
    <property type="match status" value="1"/>
</dbReference>
<feature type="domain" description="Aldehyde dehydrogenase" evidence="2">
    <location>
        <begin position="15"/>
        <end position="460"/>
    </location>
</feature>
<dbReference type="Pfam" id="PF00171">
    <property type="entry name" value="Aldedh"/>
    <property type="match status" value="1"/>
</dbReference>
<dbReference type="InterPro" id="IPR016161">
    <property type="entry name" value="Ald_DH/histidinol_DH"/>
</dbReference>
<dbReference type="InterPro" id="IPR016163">
    <property type="entry name" value="Ald_DH_C"/>
</dbReference>
<dbReference type="AlphaFoldDB" id="A0A934PV29"/>
<dbReference type="GO" id="GO:0016620">
    <property type="term" value="F:oxidoreductase activity, acting on the aldehyde or oxo group of donors, NAD or NADP as acceptor"/>
    <property type="evidence" value="ECO:0007669"/>
    <property type="project" value="InterPro"/>
</dbReference>
<reference evidence="3" key="1">
    <citation type="submission" date="2020-12" db="EMBL/GenBank/DDBJ databases">
        <title>Bacterial novel species Mucilaginibacter sp. SD-g isolated from soil.</title>
        <authorList>
            <person name="Jung H.-Y."/>
        </authorList>
    </citation>
    <scope>NUCLEOTIDE SEQUENCE</scope>
    <source>
        <strain evidence="3">SD-g</strain>
    </source>
</reference>
<dbReference type="InterPro" id="IPR050740">
    <property type="entry name" value="Aldehyde_DH_Superfamily"/>
</dbReference>
<keyword evidence="1" id="KW-0560">Oxidoreductase</keyword>
<name>A0A934PV29_9SPHI</name>